<comment type="caution">
    <text evidence="4">The sequence shown here is derived from an EMBL/GenBank/DDBJ whole genome shotgun (WGS) entry which is preliminary data.</text>
</comment>
<evidence type="ECO:0000313" key="4">
    <source>
        <dbReference type="EMBL" id="CAG8768469.1"/>
    </source>
</evidence>
<reference evidence="4" key="1">
    <citation type="submission" date="2021-06" db="EMBL/GenBank/DDBJ databases">
        <authorList>
            <person name="Kallberg Y."/>
            <person name="Tangrot J."/>
            <person name="Rosling A."/>
        </authorList>
    </citation>
    <scope>NUCLEOTIDE SEQUENCE</scope>
    <source>
        <strain evidence="4">IN212</strain>
    </source>
</reference>
<evidence type="ECO:0000259" key="3">
    <source>
        <dbReference type="Pfam" id="PF08153"/>
    </source>
</evidence>
<feature type="non-terminal residue" evidence="4">
    <location>
        <position position="191"/>
    </location>
</feature>
<sequence length="191" mass="21763">MGKAKKEKNRIIREQSNGGLATSTVASNLKVKGENFYRDAKKEKLLNRHLIKARMLQSQEYSQIGDVIGQKQLEDFRESLGTKVNDPYQVLLRQNKLPMSLLIDPAKISRMHMVDTEPFSDTFGPKAQRKRPKLNVGSLEDLVNSTSQSLEHYEEKNDQSLLSNKITDWIDEARDNSSDVVIHVLDARDPI</sequence>
<dbReference type="PANTHER" id="PTHR11089:SF9">
    <property type="entry name" value="NUCLEOLAR GTP-BINDING PROTEIN 2"/>
    <property type="match status" value="1"/>
</dbReference>
<evidence type="ECO:0000256" key="1">
    <source>
        <dbReference type="ARBA" id="ARBA00022741"/>
    </source>
</evidence>
<dbReference type="InterPro" id="IPR050755">
    <property type="entry name" value="TRAFAC_YlqF/YawG_RiboMat"/>
</dbReference>
<feature type="domain" description="Nucleolar GTP-binding protein 2 N-terminal" evidence="3">
    <location>
        <begin position="46"/>
        <end position="153"/>
    </location>
</feature>
<dbReference type="Pfam" id="PF08153">
    <property type="entry name" value="NGP1NT"/>
    <property type="match status" value="1"/>
</dbReference>
<dbReference type="PANTHER" id="PTHR11089">
    <property type="entry name" value="GTP-BINDING PROTEIN-RELATED"/>
    <property type="match status" value="1"/>
</dbReference>
<evidence type="ECO:0000256" key="2">
    <source>
        <dbReference type="ARBA" id="ARBA00023134"/>
    </source>
</evidence>
<dbReference type="GO" id="GO:0005730">
    <property type="term" value="C:nucleolus"/>
    <property type="evidence" value="ECO:0007669"/>
    <property type="project" value="TreeGrafter"/>
</dbReference>
<protein>
    <submittedName>
        <fullName evidence="4">13836_t:CDS:1</fullName>
    </submittedName>
</protein>
<keyword evidence="2" id="KW-0342">GTP-binding</keyword>
<proteinExistence type="predicted"/>
<dbReference type="EMBL" id="CAJVPZ010044965">
    <property type="protein sequence ID" value="CAG8768469.1"/>
    <property type="molecule type" value="Genomic_DNA"/>
</dbReference>
<accession>A0A9N9NT03</accession>
<dbReference type="OrthoDB" id="444945at2759"/>
<keyword evidence="5" id="KW-1185">Reference proteome</keyword>
<name>A0A9N9NT03_9GLOM</name>
<evidence type="ECO:0000313" key="5">
    <source>
        <dbReference type="Proteomes" id="UP000789396"/>
    </source>
</evidence>
<organism evidence="4 5">
    <name type="scientific">Racocetra fulgida</name>
    <dbReference type="NCBI Taxonomy" id="60492"/>
    <lineage>
        <taxon>Eukaryota</taxon>
        <taxon>Fungi</taxon>
        <taxon>Fungi incertae sedis</taxon>
        <taxon>Mucoromycota</taxon>
        <taxon>Glomeromycotina</taxon>
        <taxon>Glomeromycetes</taxon>
        <taxon>Diversisporales</taxon>
        <taxon>Gigasporaceae</taxon>
        <taxon>Racocetra</taxon>
    </lineage>
</organism>
<dbReference type="InterPro" id="IPR012971">
    <property type="entry name" value="NOG2_N_dom"/>
</dbReference>
<dbReference type="AlphaFoldDB" id="A0A9N9NT03"/>
<dbReference type="GO" id="GO:0005525">
    <property type="term" value="F:GTP binding"/>
    <property type="evidence" value="ECO:0007669"/>
    <property type="project" value="UniProtKB-KW"/>
</dbReference>
<gene>
    <name evidence="4" type="ORF">RFULGI_LOCUS14876</name>
</gene>
<dbReference type="Proteomes" id="UP000789396">
    <property type="component" value="Unassembled WGS sequence"/>
</dbReference>
<keyword evidence="1" id="KW-0547">Nucleotide-binding</keyword>